<dbReference type="Pfam" id="PF13372">
    <property type="entry name" value="Alginate_exp"/>
    <property type="match status" value="1"/>
</dbReference>
<comment type="caution">
    <text evidence="2">The sequence shown here is derived from an EMBL/GenBank/DDBJ whole genome shotgun (WGS) entry which is preliminary data.</text>
</comment>
<reference evidence="2" key="1">
    <citation type="submission" date="2019-03" db="EMBL/GenBank/DDBJ databases">
        <title>Lake Tanganyika Metagenome-Assembled Genomes (MAGs).</title>
        <authorList>
            <person name="Tran P."/>
        </authorList>
    </citation>
    <scope>NUCLEOTIDE SEQUENCE</scope>
    <source>
        <strain evidence="2">M_DeepCast_400m_m2_100</strain>
    </source>
</reference>
<organism evidence="2 3">
    <name type="scientific">Eiseniibacteriota bacterium</name>
    <dbReference type="NCBI Taxonomy" id="2212470"/>
    <lineage>
        <taxon>Bacteria</taxon>
        <taxon>Candidatus Eiseniibacteriota</taxon>
    </lineage>
</organism>
<evidence type="ECO:0000313" key="2">
    <source>
        <dbReference type="EMBL" id="MBM3316907.1"/>
    </source>
</evidence>
<gene>
    <name evidence="2" type="ORF">FJY75_03550</name>
</gene>
<dbReference type="EMBL" id="VGIY01000054">
    <property type="protein sequence ID" value="MBM3316907.1"/>
    <property type="molecule type" value="Genomic_DNA"/>
</dbReference>
<feature type="non-terminal residue" evidence="2">
    <location>
        <position position="462"/>
    </location>
</feature>
<dbReference type="InterPro" id="IPR053728">
    <property type="entry name" value="Alginate_Permeability_Chnl"/>
</dbReference>
<proteinExistence type="predicted"/>
<evidence type="ECO:0000313" key="3">
    <source>
        <dbReference type="Proteomes" id="UP000748308"/>
    </source>
</evidence>
<dbReference type="Gene3D" id="2.40.160.100">
    <property type="match status" value="1"/>
</dbReference>
<sequence length="462" mass="49677">MALSALATGRRRFNGRARRVRAALIGLALLGPAGMPAGGRAGAAAAQSGAPAAPEPPPVAFTGGLDTRVREVSLHNLLDFDDGAGPETLGAPGAGLKTVSDAHFFRVRHRVWGQLKARGGARLYARAAAEWRKYLSPYLSPQKTEVVFDNLYLELPRPRGLPFTLRAGRQDIIRGDGFVLLEGGPGDGSRTIYHNALLLTLHGAGLGLKETQLDLLAIRNPAWDRMTIANGPSAEDRAAGRRRMVENDETAFGLYASHASVKPHVFDAYYFYKEEEADAAPDPHLRLHTLGGRAAGDLPWQLRYGIEGAYQFGTREPAGTEFCASAGASPGGAAGCSFDHRSHGGQARLSRSFLTFLHPMLETGAVYLSGDDPADPSHPLPDDRAWVPVFSRWPKWSELLIYTQIAEAGRVAHWTNLVSFYAALGVTLARDTRFTYAYHELRAEHPLLVETAGGDGAGGADA</sequence>
<dbReference type="InterPro" id="IPR025388">
    <property type="entry name" value="Alginate_export_dom"/>
</dbReference>
<evidence type="ECO:0000259" key="1">
    <source>
        <dbReference type="Pfam" id="PF13372"/>
    </source>
</evidence>
<protein>
    <submittedName>
        <fullName evidence="2">Alginate export family protein</fullName>
    </submittedName>
</protein>
<dbReference type="AlphaFoldDB" id="A0A938BQ91"/>
<accession>A0A938BQ91</accession>
<feature type="domain" description="Alginate export" evidence="1">
    <location>
        <begin position="119"/>
        <end position="439"/>
    </location>
</feature>
<dbReference type="Proteomes" id="UP000748308">
    <property type="component" value="Unassembled WGS sequence"/>
</dbReference>
<name>A0A938BQ91_UNCEI</name>